<feature type="binding site" evidence="1">
    <location>
        <position position="469"/>
    </location>
    <ligand>
        <name>Ca(2+)</name>
        <dbReference type="ChEBI" id="CHEBI:29108"/>
    </ligand>
</feature>
<dbReference type="PROSITE" id="PS51257">
    <property type="entry name" value="PROKAR_LIPOPROTEIN"/>
    <property type="match status" value="1"/>
</dbReference>
<dbReference type="Gene3D" id="3.40.50.200">
    <property type="entry name" value="Peptidase S8/S53 domain"/>
    <property type="match status" value="1"/>
</dbReference>
<gene>
    <name evidence="4" type="ORF">RQP53_19815</name>
</gene>
<keyword evidence="1" id="KW-0106">Calcium</keyword>
<dbReference type="PROSITE" id="PS51695">
    <property type="entry name" value="SEDOLISIN"/>
    <property type="match status" value="1"/>
</dbReference>
<evidence type="ECO:0000256" key="1">
    <source>
        <dbReference type="PROSITE-ProRule" id="PRU01032"/>
    </source>
</evidence>
<keyword evidence="1" id="KW-0645">Protease</keyword>
<evidence type="ECO:0000313" key="4">
    <source>
        <dbReference type="EMBL" id="MDT9001533.1"/>
    </source>
</evidence>
<dbReference type="EMBL" id="JAVXZY010000009">
    <property type="protein sequence ID" value="MDT9001533.1"/>
    <property type="molecule type" value="Genomic_DNA"/>
</dbReference>
<keyword evidence="1 4" id="KW-0378">Hydrolase</keyword>
<dbReference type="GO" id="GO:0016787">
    <property type="term" value="F:hydrolase activity"/>
    <property type="evidence" value="ECO:0007669"/>
    <property type="project" value="UniProtKB-KW"/>
</dbReference>
<organism evidence="4 5">
    <name type="scientific">Roseateles aquae</name>
    <dbReference type="NCBI Taxonomy" id="3077235"/>
    <lineage>
        <taxon>Bacteria</taxon>
        <taxon>Pseudomonadati</taxon>
        <taxon>Pseudomonadota</taxon>
        <taxon>Betaproteobacteria</taxon>
        <taxon>Burkholderiales</taxon>
        <taxon>Sphaerotilaceae</taxon>
        <taxon>Roseateles</taxon>
    </lineage>
</organism>
<comment type="caution">
    <text evidence="4">The sequence shown here is derived from an EMBL/GenBank/DDBJ whole genome shotgun (WGS) entry which is preliminary data.</text>
</comment>
<reference evidence="4" key="1">
    <citation type="submission" date="2023-09" db="EMBL/GenBank/DDBJ databases">
        <title>Paucibacter sp. APW11 Genome sequencing and assembly.</title>
        <authorList>
            <person name="Kim I."/>
        </authorList>
    </citation>
    <scope>NUCLEOTIDE SEQUENCE</scope>
    <source>
        <strain evidence="4">APW11</strain>
    </source>
</reference>
<dbReference type="CDD" id="cd04056">
    <property type="entry name" value="Peptidases_S53"/>
    <property type="match status" value="1"/>
</dbReference>
<dbReference type="Proteomes" id="UP001246372">
    <property type="component" value="Unassembled WGS sequence"/>
</dbReference>
<evidence type="ECO:0000313" key="5">
    <source>
        <dbReference type="Proteomes" id="UP001246372"/>
    </source>
</evidence>
<feature type="domain" description="Peptidase S53" evidence="3">
    <location>
        <begin position="118"/>
        <end position="491"/>
    </location>
</feature>
<keyword evidence="2" id="KW-0732">Signal</keyword>
<dbReference type="InterPro" id="IPR036852">
    <property type="entry name" value="Peptidase_S8/S53_dom_sf"/>
</dbReference>
<dbReference type="InterPro" id="IPR030400">
    <property type="entry name" value="Sedolisin_dom"/>
</dbReference>
<dbReference type="PANTHER" id="PTHR14218:SF15">
    <property type="entry name" value="TRIPEPTIDYL-PEPTIDASE 1"/>
    <property type="match status" value="1"/>
</dbReference>
<evidence type="ECO:0000256" key="2">
    <source>
        <dbReference type="SAM" id="SignalP"/>
    </source>
</evidence>
<feature type="binding site" evidence="1">
    <location>
        <position position="453"/>
    </location>
    <ligand>
        <name>Ca(2+)</name>
        <dbReference type="ChEBI" id="CHEBI:29108"/>
    </ligand>
</feature>
<feature type="binding site" evidence="1">
    <location>
        <position position="471"/>
    </location>
    <ligand>
        <name>Ca(2+)</name>
        <dbReference type="ChEBI" id="CHEBI:29108"/>
    </ligand>
</feature>
<feature type="active site" description="Charge relay system" evidence="1">
    <location>
        <position position="403"/>
    </location>
</feature>
<feature type="binding site" evidence="1">
    <location>
        <position position="452"/>
    </location>
    <ligand>
        <name>Ca(2+)</name>
        <dbReference type="ChEBI" id="CHEBI:29108"/>
    </ligand>
</feature>
<feature type="signal peptide" evidence="2">
    <location>
        <begin position="1"/>
        <end position="30"/>
    </location>
</feature>
<keyword evidence="1" id="KW-0720">Serine protease</keyword>
<accession>A0ABU3PG81</accession>
<feature type="chain" id="PRO_5045567777" evidence="2">
    <location>
        <begin position="31"/>
        <end position="491"/>
    </location>
</feature>
<name>A0ABU3PG81_9BURK</name>
<proteinExistence type="predicted"/>
<evidence type="ECO:0000259" key="3">
    <source>
        <dbReference type="PROSITE" id="PS51695"/>
    </source>
</evidence>
<feature type="active site" description="Charge relay system" evidence="1">
    <location>
        <position position="233"/>
    </location>
</feature>
<dbReference type="EC" id="3.4.-.-" evidence="4"/>
<dbReference type="SUPFAM" id="SSF52743">
    <property type="entry name" value="Subtilisin-like"/>
    <property type="match status" value="1"/>
</dbReference>
<dbReference type="RefSeq" id="WP_315652414.1">
    <property type="nucleotide sequence ID" value="NZ_JAVXZY010000009.1"/>
</dbReference>
<feature type="active site" description="Charge relay system" evidence="1">
    <location>
        <position position="229"/>
    </location>
</feature>
<comment type="cofactor">
    <cofactor evidence="1">
        <name>Ca(2+)</name>
        <dbReference type="ChEBI" id="CHEBI:29108"/>
    </cofactor>
    <text evidence="1">Binds 1 Ca(2+) ion per subunit.</text>
</comment>
<dbReference type="PANTHER" id="PTHR14218">
    <property type="entry name" value="PROTEASE S8 TRIPEPTIDYL PEPTIDASE I CLN2"/>
    <property type="match status" value="1"/>
</dbReference>
<sequence>MSLPYRLAPHASLAAACALLLSACGGGTGANDATPQATALLEPTVSPSYHLTPVLPPAPDDIDANGSNASALRAPTSVSMDASLLNVSTAGLTADNLPGSRRQILDASKPMATTTTSFYSPAQIRALYGFDKLPAASLNKGASQGSGQLIAIVNAYHNPTIAADLATFSQKFGLANCTTVATTAAMIASGSPVAKPAAGSGCKFQVLYANSAGNATTAAPPVDKGWATEIALDVQWAHAIAPMASIVLIEAPNSSSMAGALALARKIGANVVSMSFGAVEFSGQSSYDSLFTAPGVSYIASSGDAGYQVNWPAVSANVLAVGGTVLGGSGLPRVESGWTGSGGGVSAYVAAPSWQSIAKPLAGTRRAVPDVAYNASTSSAVYVYMSPNSQTGGNGWMGAGGTSAGAPQWAGLAAVLNATRAAAGKPAINGLPAFLYNNVASRPGIYTSTIKDIISGKNGTCALCNTRSGYDLVTGLGSPNADLLINYLAAL</sequence>
<dbReference type="InterPro" id="IPR050819">
    <property type="entry name" value="Tripeptidyl-peptidase_I"/>
</dbReference>
<protein>
    <submittedName>
        <fullName evidence="4">S53 family peptidase</fullName>
        <ecNumber evidence="4">3.4.-.-</ecNumber>
    </submittedName>
</protein>
<keyword evidence="1" id="KW-0479">Metal-binding</keyword>
<keyword evidence="5" id="KW-1185">Reference proteome</keyword>